<dbReference type="Proteomes" id="UP001630127">
    <property type="component" value="Unassembled WGS sequence"/>
</dbReference>
<sequence length="359" mass="41962">MPEKVKEKLISLKNTFTMQDVMNQASLSAYNKPIIIPILKQEINQLKEEIINLNKRLTTLELGALTNLINNFLEIQDIPSTSNSQQKSSELLNITTIYSSQKYFISVTLAINNKYNFSRIAMIDTRIDICTMREGLVPTRYFEKSTTALRAGEGSQIQVNYKLNNKCIFSEEKNSICLPFVLTKAISEHVRLGPPFFVKMHPYFCDEKTNSNKEKQLTFNFVTIEKPRYLNQFSVNSIKENIKLKTNQIAFLQEEVKSHTLEQQLQLLENQLKIQDITQKITNQICSDLPNAFWHRKQHIVELPYEKEFKEKDNPTKVRSSQMNSEMVDYCKTEINDLLQKKYYKKIPFSMELYCFLCK</sequence>
<evidence type="ECO:0000313" key="3">
    <source>
        <dbReference type="Proteomes" id="UP001630127"/>
    </source>
</evidence>
<dbReference type="EMBL" id="JBJUIK010000006">
    <property type="protein sequence ID" value="KAL3524765.1"/>
    <property type="molecule type" value="Genomic_DNA"/>
</dbReference>
<proteinExistence type="predicted"/>
<protein>
    <submittedName>
        <fullName evidence="2">Uncharacterized protein</fullName>
    </submittedName>
</protein>
<organism evidence="2 3">
    <name type="scientific">Cinchona calisaya</name>
    <dbReference type="NCBI Taxonomy" id="153742"/>
    <lineage>
        <taxon>Eukaryota</taxon>
        <taxon>Viridiplantae</taxon>
        <taxon>Streptophyta</taxon>
        <taxon>Embryophyta</taxon>
        <taxon>Tracheophyta</taxon>
        <taxon>Spermatophyta</taxon>
        <taxon>Magnoliopsida</taxon>
        <taxon>eudicotyledons</taxon>
        <taxon>Gunneridae</taxon>
        <taxon>Pentapetalae</taxon>
        <taxon>asterids</taxon>
        <taxon>lamiids</taxon>
        <taxon>Gentianales</taxon>
        <taxon>Rubiaceae</taxon>
        <taxon>Cinchonoideae</taxon>
        <taxon>Cinchoneae</taxon>
        <taxon>Cinchona</taxon>
    </lineage>
</organism>
<keyword evidence="3" id="KW-1185">Reference proteome</keyword>
<accession>A0ABD2ZZ67</accession>
<reference evidence="2 3" key="1">
    <citation type="submission" date="2024-11" db="EMBL/GenBank/DDBJ databases">
        <title>A near-complete genome assembly of Cinchona calisaya.</title>
        <authorList>
            <person name="Lian D.C."/>
            <person name="Zhao X.W."/>
            <person name="Wei L."/>
        </authorList>
    </citation>
    <scope>NUCLEOTIDE SEQUENCE [LARGE SCALE GENOMIC DNA]</scope>
    <source>
        <tissue evidence="2">Nenye</tissue>
    </source>
</reference>
<comment type="caution">
    <text evidence="2">The sequence shown here is derived from an EMBL/GenBank/DDBJ whole genome shotgun (WGS) entry which is preliminary data.</text>
</comment>
<name>A0ABD2ZZ67_9GENT</name>
<dbReference type="AlphaFoldDB" id="A0ABD2ZZ67"/>
<evidence type="ECO:0000313" key="2">
    <source>
        <dbReference type="EMBL" id="KAL3524765.1"/>
    </source>
</evidence>
<keyword evidence="1" id="KW-0175">Coiled coil</keyword>
<gene>
    <name evidence="2" type="ORF">ACH5RR_013137</name>
</gene>
<evidence type="ECO:0000256" key="1">
    <source>
        <dbReference type="SAM" id="Coils"/>
    </source>
</evidence>
<feature type="coiled-coil region" evidence="1">
    <location>
        <begin position="235"/>
        <end position="271"/>
    </location>
</feature>
<feature type="coiled-coil region" evidence="1">
    <location>
        <begin position="36"/>
        <end position="63"/>
    </location>
</feature>